<dbReference type="Proteomes" id="UP000509303">
    <property type="component" value="Chromosome"/>
</dbReference>
<dbReference type="PANTHER" id="PTHR43328:SF1">
    <property type="entry name" value="N-ACETYLTRANSFERASE DOMAIN-CONTAINING PROTEIN"/>
    <property type="match status" value="1"/>
</dbReference>
<sequence length="170" mass="19262">MTSAHTSQDGSGVAPARVTDVRLRAVERADLELFFAFEQDPEAARRAVFPSRERERFMTHWENRVLGDPTGIHRTVVADGEVAGNIVCWEDEGRRLVGYWFGRSFWGRGVGTRALSQFLDLVEHRPLYADPFASNEASVRLLERCGFRHIPDPGPEHHLEPGQVLLVLER</sequence>
<accession>A0A7H8N8B2</accession>
<dbReference type="PANTHER" id="PTHR43328">
    <property type="entry name" value="ACETYLTRANSFERASE-RELATED"/>
    <property type="match status" value="1"/>
</dbReference>
<feature type="domain" description="N-acetyltransferase" evidence="1">
    <location>
        <begin position="21"/>
        <end position="170"/>
    </location>
</feature>
<dbReference type="Gene3D" id="3.40.630.30">
    <property type="match status" value="1"/>
</dbReference>
<dbReference type="RefSeq" id="WP_176162398.1">
    <property type="nucleotide sequence ID" value="NZ_CP054929.1"/>
</dbReference>
<evidence type="ECO:0000313" key="2">
    <source>
        <dbReference type="EMBL" id="QKW50665.1"/>
    </source>
</evidence>
<dbReference type="InterPro" id="IPR000182">
    <property type="entry name" value="GNAT_dom"/>
</dbReference>
<proteinExistence type="predicted"/>
<keyword evidence="3" id="KW-1185">Reference proteome</keyword>
<reference evidence="2 3" key="1">
    <citation type="submission" date="2020-06" db="EMBL/GenBank/DDBJ databases">
        <title>Genome mining for natural products.</title>
        <authorList>
            <person name="Zhang B."/>
            <person name="Shi J."/>
            <person name="Ge H."/>
        </authorList>
    </citation>
    <scope>NUCLEOTIDE SEQUENCE [LARGE SCALE GENOMIC DNA]</scope>
    <source>
        <strain evidence="2 3">NA00687</strain>
    </source>
</reference>
<dbReference type="EMBL" id="CP054929">
    <property type="protein sequence ID" value="QKW50665.1"/>
    <property type="molecule type" value="Genomic_DNA"/>
</dbReference>
<name>A0A7H8N8B2_9ACTN</name>
<keyword evidence="2" id="KW-0808">Transferase</keyword>
<evidence type="ECO:0000259" key="1">
    <source>
        <dbReference type="PROSITE" id="PS51186"/>
    </source>
</evidence>
<organism evidence="2 3">
    <name type="scientific">Streptomyces buecherae</name>
    <dbReference type="NCBI Taxonomy" id="2763006"/>
    <lineage>
        <taxon>Bacteria</taxon>
        <taxon>Bacillati</taxon>
        <taxon>Actinomycetota</taxon>
        <taxon>Actinomycetes</taxon>
        <taxon>Kitasatosporales</taxon>
        <taxon>Streptomycetaceae</taxon>
        <taxon>Streptomyces</taxon>
    </lineage>
</organism>
<dbReference type="Pfam" id="PF13302">
    <property type="entry name" value="Acetyltransf_3"/>
    <property type="match status" value="1"/>
</dbReference>
<dbReference type="GO" id="GO:0016747">
    <property type="term" value="F:acyltransferase activity, transferring groups other than amino-acyl groups"/>
    <property type="evidence" value="ECO:0007669"/>
    <property type="project" value="InterPro"/>
</dbReference>
<dbReference type="SUPFAM" id="SSF55729">
    <property type="entry name" value="Acyl-CoA N-acyltransferases (Nat)"/>
    <property type="match status" value="1"/>
</dbReference>
<dbReference type="InterPro" id="IPR016181">
    <property type="entry name" value="Acyl_CoA_acyltransferase"/>
</dbReference>
<evidence type="ECO:0000313" key="3">
    <source>
        <dbReference type="Proteomes" id="UP000509303"/>
    </source>
</evidence>
<gene>
    <name evidence="2" type="ORF">HUT08_15240</name>
</gene>
<dbReference type="AlphaFoldDB" id="A0A7H8N8B2"/>
<dbReference type="PROSITE" id="PS51186">
    <property type="entry name" value="GNAT"/>
    <property type="match status" value="1"/>
</dbReference>
<protein>
    <submittedName>
        <fullName evidence="2">GNAT family N-acetyltransferase</fullName>
    </submittedName>
</protein>